<name>A0ACB9NY01_9MYRT</name>
<comment type="caution">
    <text evidence="1">The sequence shown here is derived from an EMBL/GenBank/DDBJ whole genome shotgun (WGS) entry which is preliminary data.</text>
</comment>
<organism evidence="1 2">
    <name type="scientific">Melastoma candidum</name>
    <dbReference type="NCBI Taxonomy" id="119954"/>
    <lineage>
        <taxon>Eukaryota</taxon>
        <taxon>Viridiplantae</taxon>
        <taxon>Streptophyta</taxon>
        <taxon>Embryophyta</taxon>
        <taxon>Tracheophyta</taxon>
        <taxon>Spermatophyta</taxon>
        <taxon>Magnoliopsida</taxon>
        <taxon>eudicotyledons</taxon>
        <taxon>Gunneridae</taxon>
        <taxon>Pentapetalae</taxon>
        <taxon>rosids</taxon>
        <taxon>malvids</taxon>
        <taxon>Myrtales</taxon>
        <taxon>Melastomataceae</taxon>
        <taxon>Melastomatoideae</taxon>
        <taxon>Melastomateae</taxon>
        <taxon>Melastoma</taxon>
    </lineage>
</organism>
<accession>A0ACB9NY01</accession>
<evidence type="ECO:0000313" key="1">
    <source>
        <dbReference type="EMBL" id="KAI4341579.1"/>
    </source>
</evidence>
<sequence>MVPNEIIDDIPVNQSLADHWVHSNVRPFYPETKIRYLLVSNEVISSTGNKTWLNLVPAMRRIKKSLKAYRIRKVKVGTSIAMDVLASSYLPSVGKFRPDIAVMRPMLEFLNHTKSYLFLDVYPYFTWAAEPDHIDLNCTLFASHNITVTDPGTGLVYHNLFAQMVDTVIFASSKLGYPDVRIWIAETGRPNAGDCDQRGANIYNAAMYNRNAVGKLTTHLPRGTPAGPGPPLVHIRAVQRGPETRAGDREAFQGAVPERDERVRHRPERGDDGGGVREEATAEAVEGRGVQWEDMVGGGGAGGGVK</sequence>
<gene>
    <name evidence="1" type="ORF">MLD38_026289</name>
</gene>
<dbReference type="EMBL" id="CM042886">
    <property type="protein sequence ID" value="KAI4341579.1"/>
    <property type="molecule type" value="Genomic_DNA"/>
</dbReference>
<dbReference type="Proteomes" id="UP001057402">
    <property type="component" value="Chromosome 7"/>
</dbReference>
<protein>
    <submittedName>
        <fullName evidence="1">Uncharacterized protein</fullName>
    </submittedName>
</protein>
<evidence type="ECO:0000313" key="2">
    <source>
        <dbReference type="Proteomes" id="UP001057402"/>
    </source>
</evidence>
<proteinExistence type="predicted"/>
<reference evidence="2" key="1">
    <citation type="journal article" date="2023" name="Front. Plant Sci.">
        <title>Chromosomal-level genome assembly of Melastoma candidum provides insights into trichome evolution.</title>
        <authorList>
            <person name="Zhong Y."/>
            <person name="Wu W."/>
            <person name="Sun C."/>
            <person name="Zou P."/>
            <person name="Liu Y."/>
            <person name="Dai S."/>
            <person name="Zhou R."/>
        </authorList>
    </citation>
    <scope>NUCLEOTIDE SEQUENCE [LARGE SCALE GENOMIC DNA]</scope>
</reference>
<keyword evidence="2" id="KW-1185">Reference proteome</keyword>